<evidence type="ECO:0000256" key="1">
    <source>
        <dbReference type="SAM" id="MobiDB-lite"/>
    </source>
</evidence>
<name>A0A371EF46_MUCPR</name>
<reference evidence="2" key="1">
    <citation type="submission" date="2018-05" db="EMBL/GenBank/DDBJ databases">
        <title>Draft genome of Mucuna pruriens seed.</title>
        <authorList>
            <person name="Nnadi N.E."/>
            <person name="Vos R."/>
            <person name="Hasami M.H."/>
            <person name="Devisetty U.K."/>
            <person name="Aguiy J.C."/>
        </authorList>
    </citation>
    <scope>NUCLEOTIDE SEQUENCE [LARGE SCALE GENOMIC DNA]</scope>
    <source>
        <strain evidence="2">JCA_2017</strain>
    </source>
</reference>
<gene>
    <name evidence="2" type="ORF">CR513_56754</name>
</gene>
<evidence type="ECO:0000313" key="3">
    <source>
        <dbReference type="Proteomes" id="UP000257109"/>
    </source>
</evidence>
<feature type="non-terminal residue" evidence="2">
    <location>
        <position position="1"/>
    </location>
</feature>
<feature type="region of interest" description="Disordered" evidence="1">
    <location>
        <begin position="97"/>
        <end position="116"/>
    </location>
</feature>
<evidence type="ECO:0000313" key="2">
    <source>
        <dbReference type="EMBL" id="RDX64668.1"/>
    </source>
</evidence>
<dbReference type="AlphaFoldDB" id="A0A371EF46"/>
<keyword evidence="3" id="KW-1185">Reference proteome</keyword>
<organism evidence="2 3">
    <name type="scientific">Mucuna pruriens</name>
    <name type="common">Velvet bean</name>
    <name type="synonym">Dolichos pruriens</name>
    <dbReference type="NCBI Taxonomy" id="157652"/>
    <lineage>
        <taxon>Eukaryota</taxon>
        <taxon>Viridiplantae</taxon>
        <taxon>Streptophyta</taxon>
        <taxon>Embryophyta</taxon>
        <taxon>Tracheophyta</taxon>
        <taxon>Spermatophyta</taxon>
        <taxon>Magnoliopsida</taxon>
        <taxon>eudicotyledons</taxon>
        <taxon>Gunneridae</taxon>
        <taxon>Pentapetalae</taxon>
        <taxon>rosids</taxon>
        <taxon>fabids</taxon>
        <taxon>Fabales</taxon>
        <taxon>Fabaceae</taxon>
        <taxon>Papilionoideae</taxon>
        <taxon>50 kb inversion clade</taxon>
        <taxon>NPAAA clade</taxon>
        <taxon>indigoferoid/millettioid clade</taxon>
        <taxon>Phaseoleae</taxon>
        <taxon>Mucuna</taxon>
    </lineage>
</organism>
<dbReference type="Proteomes" id="UP000257109">
    <property type="component" value="Unassembled WGS sequence"/>
</dbReference>
<accession>A0A371EF46</accession>
<comment type="caution">
    <text evidence="2">The sequence shown here is derived from an EMBL/GenBank/DDBJ whole genome shotgun (WGS) entry which is preliminary data.</text>
</comment>
<feature type="non-terminal residue" evidence="2">
    <location>
        <position position="183"/>
    </location>
</feature>
<protein>
    <submittedName>
        <fullName evidence="2">Uncharacterized protein</fullName>
    </submittedName>
</protein>
<sequence>MLLVRNSRGLIKAKRDYYLFLLIKITYNEVGGVQHVIKVNGEWSNDEMIFILTQEEEIMKKGKPYNVYFVSHNGNNKKKKIFKVKGKKFQFKKKRNGNSEYCGHSSRQHSRESFDKSKHKFNGKYKICTCLGISNLKIGLRKRKEFKSKQKLNKGDMVIIVGDEASLEVKLIGVVSIKLSFGH</sequence>
<proteinExistence type="predicted"/>
<dbReference type="EMBL" id="QJKJ01014273">
    <property type="protein sequence ID" value="RDX64668.1"/>
    <property type="molecule type" value="Genomic_DNA"/>
</dbReference>